<dbReference type="Proteomes" id="UP000245423">
    <property type="component" value="Chromosome 1"/>
</dbReference>
<dbReference type="InterPro" id="IPR016195">
    <property type="entry name" value="Pol/histidinol_Pase-like"/>
</dbReference>
<dbReference type="SMART" id="SM00481">
    <property type="entry name" value="POLIIIAc"/>
    <property type="match status" value="1"/>
</dbReference>
<dbReference type="AlphaFoldDB" id="M1ZA54"/>
<dbReference type="EMBL" id="LT669839">
    <property type="protein sequence ID" value="SHD76443.1"/>
    <property type="molecule type" value="Genomic_DNA"/>
</dbReference>
<dbReference type="EC" id="3.1.3.-" evidence="5"/>
<dbReference type="Pfam" id="PF02811">
    <property type="entry name" value="PHP"/>
    <property type="match status" value="1"/>
</dbReference>
<evidence type="ECO:0000256" key="2">
    <source>
        <dbReference type="ARBA" id="ARBA00022801"/>
    </source>
</evidence>
<dbReference type="Gene3D" id="3.20.20.140">
    <property type="entry name" value="Metal-dependent hydrolases"/>
    <property type="match status" value="1"/>
</dbReference>
<dbReference type="GO" id="GO:0008270">
    <property type="term" value="F:zinc ion binding"/>
    <property type="evidence" value="ECO:0007669"/>
    <property type="project" value="InterPro"/>
</dbReference>
<evidence type="ECO:0000256" key="1">
    <source>
        <dbReference type="ARBA" id="ARBA00022723"/>
    </source>
</evidence>
<reference evidence="5 6" key="1">
    <citation type="submission" date="2016-11" db="EMBL/GenBank/DDBJ databases">
        <authorList>
            <person name="Manzoor S."/>
        </authorList>
    </citation>
    <scope>NUCLEOTIDE SEQUENCE [LARGE SCALE GENOMIC DNA]</scope>
    <source>
        <strain evidence="5">Clostridium ultunense strain Esp</strain>
    </source>
</reference>
<keyword evidence="1" id="KW-0479">Metal-binding</keyword>
<name>M1ZA54_9FIRM</name>
<protein>
    <submittedName>
        <fullName evidence="5">Putative enzyme</fullName>
        <ecNumber evidence="5">3.1.3.-</ecNumber>
    </submittedName>
</protein>
<dbReference type="PANTHER" id="PTHR36928:SF1">
    <property type="entry name" value="PHOSPHATASE YCDX-RELATED"/>
    <property type="match status" value="1"/>
</dbReference>
<evidence type="ECO:0000256" key="3">
    <source>
        <dbReference type="ARBA" id="ARBA00022833"/>
    </source>
</evidence>
<dbReference type="SUPFAM" id="SSF89550">
    <property type="entry name" value="PHP domain-like"/>
    <property type="match status" value="1"/>
</dbReference>
<accession>M1ZA54</accession>
<organism evidence="5 6">
    <name type="scientific">[Clostridium] ultunense Esp</name>
    <dbReference type="NCBI Taxonomy" id="1288971"/>
    <lineage>
        <taxon>Bacteria</taxon>
        <taxon>Bacillati</taxon>
        <taxon>Bacillota</taxon>
        <taxon>Tissierellia</taxon>
        <taxon>Tissierellales</taxon>
        <taxon>Tepidimicrobiaceae</taxon>
        <taxon>Schnuerera</taxon>
    </lineage>
</organism>
<dbReference type="GO" id="GO:0005829">
    <property type="term" value="C:cytosol"/>
    <property type="evidence" value="ECO:0007669"/>
    <property type="project" value="TreeGrafter"/>
</dbReference>
<dbReference type="InterPro" id="IPR003141">
    <property type="entry name" value="Pol/His_phosphatase_N"/>
</dbReference>
<dbReference type="InterPro" id="IPR004013">
    <property type="entry name" value="PHP_dom"/>
</dbReference>
<evidence type="ECO:0000313" key="6">
    <source>
        <dbReference type="Proteomes" id="UP000245423"/>
    </source>
</evidence>
<dbReference type="PANTHER" id="PTHR36928">
    <property type="entry name" value="PHOSPHATASE YCDX-RELATED"/>
    <property type="match status" value="1"/>
</dbReference>
<evidence type="ECO:0000259" key="4">
    <source>
        <dbReference type="SMART" id="SM00481"/>
    </source>
</evidence>
<dbReference type="InterPro" id="IPR023710">
    <property type="entry name" value="Phosphatase_YcdX_put"/>
</dbReference>
<gene>
    <name evidence="5" type="ORF">CUESP1_1068</name>
</gene>
<dbReference type="NCBIfam" id="NF006702">
    <property type="entry name" value="PRK09248.1"/>
    <property type="match status" value="1"/>
</dbReference>
<dbReference type="HAMAP" id="MF_01561">
    <property type="entry name" value="YcdX_phosphat"/>
    <property type="match status" value="1"/>
</dbReference>
<dbReference type="OrthoDB" id="9808747at2"/>
<dbReference type="InterPro" id="IPR050243">
    <property type="entry name" value="PHP_phosphatase"/>
</dbReference>
<sequence length="244" mass="26953">MKLLLDMHNHTIASGHAYSTVQEIAAIASKKGLKYVGITDHGPAMPGGPHIFHIGNQRILPKVIEGVEILKGVEANILDQKGRLDIPNSMLENLDIVAAGFHDACIEPCDIEGNTKALLNTMKNKNVDIIVHPGNPIFPIDKQEFVLGAKETNTLVEINNSSFLHSRKGSKENCYDIAMLCKKHRVKVIVGSDSHVAFDVGRFDKALELLISIEMPEELIINTCTDRFVDYLKEKGKARFSFKG</sequence>
<evidence type="ECO:0000313" key="5">
    <source>
        <dbReference type="EMBL" id="SHD76443.1"/>
    </source>
</evidence>
<dbReference type="CDD" id="cd07437">
    <property type="entry name" value="PHP_HisPPase_Ycdx_like"/>
    <property type="match status" value="1"/>
</dbReference>
<dbReference type="RefSeq" id="WP_005584431.1">
    <property type="nucleotide sequence ID" value="NZ_LT669839.1"/>
</dbReference>
<dbReference type="GO" id="GO:0042578">
    <property type="term" value="F:phosphoric ester hydrolase activity"/>
    <property type="evidence" value="ECO:0007669"/>
    <property type="project" value="TreeGrafter"/>
</dbReference>
<proteinExistence type="inferred from homology"/>
<dbReference type="HOGENOM" id="CLU_061999_0_1_9"/>
<feature type="domain" description="Polymerase/histidinol phosphatase N-terminal" evidence="4">
    <location>
        <begin position="5"/>
        <end position="79"/>
    </location>
</feature>
<keyword evidence="6" id="KW-1185">Reference proteome</keyword>
<keyword evidence="3" id="KW-0862">Zinc</keyword>
<keyword evidence="2 5" id="KW-0378">Hydrolase</keyword>